<name>A0A5B6WIY6_9ROSI</name>
<gene>
    <name evidence="1" type="ORF">EPI10_021519</name>
</gene>
<evidence type="ECO:0000313" key="1">
    <source>
        <dbReference type="EMBL" id="KAA3481126.1"/>
    </source>
</evidence>
<comment type="caution">
    <text evidence="1">The sequence shown here is derived from an EMBL/GenBank/DDBJ whole genome shotgun (WGS) entry which is preliminary data.</text>
</comment>
<organism evidence="1 2">
    <name type="scientific">Gossypium australe</name>
    <dbReference type="NCBI Taxonomy" id="47621"/>
    <lineage>
        <taxon>Eukaryota</taxon>
        <taxon>Viridiplantae</taxon>
        <taxon>Streptophyta</taxon>
        <taxon>Embryophyta</taxon>
        <taxon>Tracheophyta</taxon>
        <taxon>Spermatophyta</taxon>
        <taxon>Magnoliopsida</taxon>
        <taxon>eudicotyledons</taxon>
        <taxon>Gunneridae</taxon>
        <taxon>Pentapetalae</taxon>
        <taxon>rosids</taxon>
        <taxon>malvids</taxon>
        <taxon>Malvales</taxon>
        <taxon>Malvaceae</taxon>
        <taxon>Malvoideae</taxon>
        <taxon>Gossypium</taxon>
    </lineage>
</organism>
<dbReference type="AlphaFoldDB" id="A0A5B6WIY6"/>
<accession>A0A5B6WIY6</accession>
<protein>
    <submittedName>
        <fullName evidence="1">Transposon Ty3-I Gag-Pol polyprotein</fullName>
    </submittedName>
</protein>
<keyword evidence="2" id="KW-1185">Reference proteome</keyword>
<dbReference type="EMBL" id="SMMG02000003">
    <property type="protein sequence ID" value="KAA3481126.1"/>
    <property type="molecule type" value="Genomic_DNA"/>
</dbReference>
<proteinExistence type="predicted"/>
<reference evidence="2" key="1">
    <citation type="journal article" date="2019" name="Plant Biotechnol. J.">
        <title>Genome sequencing of the Australian wild diploid species Gossypium australe highlights disease resistance and delayed gland morphogenesis.</title>
        <authorList>
            <person name="Cai Y."/>
            <person name="Cai X."/>
            <person name="Wang Q."/>
            <person name="Wang P."/>
            <person name="Zhang Y."/>
            <person name="Cai C."/>
            <person name="Xu Y."/>
            <person name="Wang K."/>
            <person name="Zhou Z."/>
            <person name="Wang C."/>
            <person name="Geng S."/>
            <person name="Li B."/>
            <person name="Dong Q."/>
            <person name="Hou Y."/>
            <person name="Wang H."/>
            <person name="Ai P."/>
            <person name="Liu Z."/>
            <person name="Yi F."/>
            <person name="Sun M."/>
            <person name="An G."/>
            <person name="Cheng J."/>
            <person name="Zhang Y."/>
            <person name="Shi Q."/>
            <person name="Xie Y."/>
            <person name="Shi X."/>
            <person name="Chang Y."/>
            <person name="Huang F."/>
            <person name="Chen Y."/>
            <person name="Hong S."/>
            <person name="Mi L."/>
            <person name="Sun Q."/>
            <person name="Zhang L."/>
            <person name="Zhou B."/>
            <person name="Peng R."/>
            <person name="Zhang X."/>
            <person name="Liu F."/>
        </authorList>
    </citation>
    <scope>NUCLEOTIDE SEQUENCE [LARGE SCALE GENOMIC DNA]</scope>
    <source>
        <strain evidence="2">cv. PA1801</strain>
    </source>
</reference>
<dbReference type="OrthoDB" id="1938712at2759"/>
<dbReference type="Proteomes" id="UP000325315">
    <property type="component" value="Unassembled WGS sequence"/>
</dbReference>
<evidence type="ECO:0000313" key="2">
    <source>
        <dbReference type="Proteomes" id="UP000325315"/>
    </source>
</evidence>
<sequence length="102" mass="11596">MMSNSEASDLDEAYMLERKRVRQAPASEVGSHVFAAALHEASKVDNVTFHSSGLAIEQDMGCYNWSLPKLAEVYNREIVRLHDVPMLIISDLDPRFTLRFKK</sequence>